<dbReference type="AlphaFoldDB" id="A2I474"/>
<evidence type="ECO:0000256" key="6">
    <source>
        <dbReference type="ARBA" id="ARBA00022737"/>
    </source>
</evidence>
<accession>A2I474</accession>
<keyword evidence="11" id="KW-0830">Ubiquinone</keyword>
<dbReference type="PANTHER" id="PTHR13344">
    <property type="entry name" value="NADH-UBIQUINONE OXIDOREDUCTASE"/>
    <property type="match status" value="1"/>
</dbReference>
<organism evidence="11">
    <name type="scientific">Maconellicoccus hirsutus</name>
    <name type="common">Pink hibiscus mealybug</name>
    <dbReference type="NCBI Taxonomy" id="177089"/>
    <lineage>
        <taxon>Eukaryota</taxon>
        <taxon>Metazoa</taxon>
        <taxon>Ecdysozoa</taxon>
        <taxon>Arthropoda</taxon>
        <taxon>Hexapoda</taxon>
        <taxon>Insecta</taxon>
        <taxon>Pterygota</taxon>
        <taxon>Neoptera</taxon>
        <taxon>Paraneoptera</taxon>
        <taxon>Hemiptera</taxon>
        <taxon>Sternorrhyncha</taxon>
        <taxon>Coccoidea</taxon>
        <taxon>Pseudococcidae</taxon>
        <taxon>Maconellicoccus</taxon>
    </lineage>
</organism>
<keyword evidence="4" id="KW-0813">Transport</keyword>
<dbReference type="InterPro" id="IPR016680">
    <property type="entry name" value="NDUFA8"/>
</dbReference>
<evidence type="ECO:0000256" key="10">
    <source>
        <dbReference type="SAM" id="MobiDB-lite"/>
    </source>
</evidence>
<keyword evidence="9" id="KW-1015">Disulfide bond</keyword>
<keyword evidence="6" id="KW-0677">Repeat</keyword>
<evidence type="ECO:0000313" key="11">
    <source>
        <dbReference type="EMBL" id="ABM55643.1"/>
    </source>
</evidence>
<keyword evidence="5" id="KW-0679">Respiratory chain</keyword>
<dbReference type="GO" id="GO:0006120">
    <property type="term" value="P:mitochondrial electron transport, NADH to ubiquinone"/>
    <property type="evidence" value="ECO:0007669"/>
    <property type="project" value="InterPro"/>
</dbReference>
<comment type="subcellular location">
    <subcellularLocation>
        <location evidence="2">Mitochondrion</location>
    </subcellularLocation>
</comment>
<reference evidence="11" key="1">
    <citation type="submission" date="2006-10" db="EMBL/GenBank/DDBJ databases">
        <title>Expressed genes of the pink hibiscus mealybug, Maconellicoccus hirsutus.</title>
        <authorList>
            <person name="Hunter W.B."/>
            <person name="Hunnicutt L.E."/>
        </authorList>
    </citation>
    <scope>NUCLEOTIDE SEQUENCE</scope>
</reference>
<comment type="similarity">
    <text evidence="3">Belongs to the complex I NDUFA8 subunit family.</text>
</comment>
<sequence length="178" mass="20771">MVVTYKVPLPTYEELDVEEVNLGGATLMAGSFHLGKYCEEQNDEFMLCRREEGRMKCFNEGKEVTACTLDFFRKVKKSCAAELQNFAYCIDQSSMMYDIYPCRKTQAVFDKCMLENMGIERPIYWYYSRPRVFDSKIRPKPEPEKPIEFPNPPVAPIPEEGLPDPIPGKMNSRYWWFG</sequence>
<evidence type="ECO:0000256" key="5">
    <source>
        <dbReference type="ARBA" id="ARBA00022660"/>
    </source>
</evidence>
<evidence type="ECO:0000256" key="9">
    <source>
        <dbReference type="ARBA" id="ARBA00023157"/>
    </source>
</evidence>
<protein>
    <submittedName>
        <fullName evidence="11">Mitochondrial NADH:ubiquinone oxidoreductase 19 kDa subunit-like protein</fullName>
    </submittedName>
</protein>
<dbReference type="PANTHER" id="PTHR13344:SF0">
    <property type="entry name" value="NADH DEHYDROGENASE [UBIQUINONE] 1 ALPHA SUBCOMPLEX SUBUNIT 8"/>
    <property type="match status" value="1"/>
</dbReference>
<dbReference type="PROSITE" id="PS51808">
    <property type="entry name" value="CHCH"/>
    <property type="match status" value="1"/>
</dbReference>
<keyword evidence="8" id="KW-0496">Mitochondrion</keyword>
<evidence type="ECO:0000256" key="1">
    <source>
        <dbReference type="ARBA" id="ARBA00003195"/>
    </source>
</evidence>
<evidence type="ECO:0000256" key="8">
    <source>
        <dbReference type="ARBA" id="ARBA00023128"/>
    </source>
</evidence>
<comment type="function">
    <text evidence="1">Accessory subunit of the mitochondrial membrane respiratory chain NADH dehydrogenase (Complex I), that is believed not to be involved in catalysis. Complex I functions in the transfer of electrons from NADH to the respiratory chain. The immediate electron acceptor for the enzyme is believed to be ubiquinone.</text>
</comment>
<evidence type="ECO:0000256" key="2">
    <source>
        <dbReference type="ARBA" id="ARBA00004173"/>
    </source>
</evidence>
<keyword evidence="7" id="KW-0249">Electron transport</keyword>
<dbReference type="GO" id="GO:0005739">
    <property type="term" value="C:mitochondrion"/>
    <property type="evidence" value="ECO:0007669"/>
    <property type="project" value="UniProtKB-SubCell"/>
</dbReference>
<evidence type="ECO:0000256" key="7">
    <source>
        <dbReference type="ARBA" id="ARBA00022982"/>
    </source>
</evidence>
<proteinExistence type="evidence at transcript level"/>
<dbReference type="EMBL" id="EF070577">
    <property type="protein sequence ID" value="ABM55643.1"/>
    <property type="molecule type" value="mRNA"/>
</dbReference>
<evidence type="ECO:0000256" key="3">
    <source>
        <dbReference type="ARBA" id="ARBA00010705"/>
    </source>
</evidence>
<evidence type="ECO:0000256" key="4">
    <source>
        <dbReference type="ARBA" id="ARBA00022448"/>
    </source>
</evidence>
<feature type="region of interest" description="Disordered" evidence="10">
    <location>
        <begin position="142"/>
        <end position="165"/>
    </location>
</feature>
<name>A2I474_MACHI</name>